<dbReference type="RefSeq" id="WP_203367948.1">
    <property type="nucleotide sequence ID" value="NZ_WSFT01000053.1"/>
</dbReference>
<dbReference type="InterPro" id="IPR029044">
    <property type="entry name" value="Nucleotide-diphossugar_trans"/>
</dbReference>
<evidence type="ECO:0000259" key="1">
    <source>
        <dbReference type="Pfam" id="PF00535"/>
    </source>
</evidence>
<feature type="domain" description="Glycosyltransferase 2-like" evidence="1">
    <location>
        <begin position="13"/>
        <end position="141"/>
    </location>
</feature>
<reference evidence="2" key="1">
    <citation type="submission" date="2019-12" db="EMBL/GenBank/DDBJ databases">
        <title>Clostridiaceae gen. nov. sp. nov., isolated from sediment in Xinjiang, China.</title>
        <authorList>
            <person name="Zhang R."/>
        </authorList>
    </citation>
    <scope>NUCLEOTIDE SEQUENCE</scope>
    <source>
        <strain evidence="2">D2Q-11</strain>
    </source>
</reference>
<protein>
    <submittedName>
        <fullName evidence="2">Glycosyltransferase family 2 protein</fullName>
    </submittedName>
</protein>
<dbReference type="Gene3D" id="3.90.550.10">
    <property type="entry name" value="Spore Coat Polysaccharide Biosynthesis Protein SpsA, Chain A"/>
    <property type="match status" value="1"/>
</dbReference>
<proteinExistence type="predicted"/>
<dbReference type="InterPro" id="IPR001173">
    <property type="entry name" value="Glyco_trans_2-like"/>
</dbReference>
<accession>A0A942Z8Q6</accession>
<evidence type="ECO:0000313" key="3">
    <source>
        <dbReference type="Proteomes" id="UP000724672"/>
    </source>
</evidence>
<dbReference type="CDD" id="cd00761">
    <property type="entry name" value="Glyco_tranf_GTA_type"/>
    <property type="match status" value="1"/>
</dbReference>
<name>A0A942Z8Q6_9FIRM</name>
<dbReference type="AlphaFoldDB" id="A0A942Z8Q6"/>
<organism evidence="2 3">
    <name type="scientific">Anaeromonas frigoriresistens</name>
    <dbReference type="NCBI Taxonomy" id="2683708"/>
    <lineage>
        <taxon>Bacteria</taxon>
        <taxon>Bacillati</taxon>
        <taxon>Bacillota</taxon>
        <taxon>Tissierellia</taxon>
        <taxon>Tissierellales</taxon>
        <taxon>Thermohalobacteraceae</taxon>
        <taxon>Anaeromonas</taxon>
    </lineage>
</organism>
<dbReference type="EMBL" id="WSFT01000053">
    <property type="protein sequence ID" value="MBS4540052.1"/>
    <property type="molecule type" value="Genomic_DNA"/>
</dbReference>
<sequence>METNKVSMDGVSVITITNKGRMLDNIFSNYTTQRYENKELIIVINNNHIGKEMYINKFKNHENIYIYVLDEKISLGKCLNFAVEKSNYNIIAKFDDDDYYGMNYLMNSINTMKKKDTLVIGKSTNYVYFEDAKILALRNVNRENTFVRRVEGPTLIFKKSVFDIVRFVDKSLGEDVQFCKDCIKNKIPIYSSDKEDFVYIRHTFKNDHTWKIDNEYYIKLCKIIGKYEDFKEYINF</sequence>
<comment type="caution">
    <text evidence="2">The sequence shown here is derived from an EMBL/GenBank/DDBJ whole genome shotgun (WGS) entry which is preliminary data.</text>
</comment>
<dbReference type="Pfam" id="PF00535">
    <property type="entry name" value="Glycos_transf_2"/>
    <property type="match status" value="1"/>
</dbReference>
<dbReference type="Proteomes" id="UP000724672">
    <property type="component" value="Unassembled WGS sequence"/>
</dbReference>
<dbReference type="SUPFAM" id="SSF53448">
    <property type="entry name" value="Nucleotide-diphospho-sugar transferases"/>
    <property type="match status" value="1"/>
</dbReference>
<evidence type="ECO:0000313" key="2">
    <source>
        <dbReference type="EMBL" id="MBS4540052.1"/>
    </source>
</evidence>
<keyword evidence="3" id="KW-1185">Reference proteome</keyword>
<gene>
    <name evidence="2" type="ORF">GOQ27_16360</name>
</gene>